<dbReference type="GO" id="GO:0047465">
    <property type="term" value="F:N-acylglucosamine-6-phosphate 2-epimerase activity"/>
    <property type="evidence" value="ECO:0007669"/>
    <property type="project" value="UniProtKB-EC"/>
</dbReference>
<feature type="non-terminal residue" evidence="8">
    <location>
        <position position="131"/>
    </location>
</feature>
<gene>
    <name evidence="8" type="ORF">AN216_00240</name>
</gene>
<comment type="pathway">
    <text evidence="3">Amino-sugar metabolism; N-acetylneuraminate degradation; D-fructose 6-phosphate from N-acetylneuraminate: step 3/5.</text>
</comment>
<dbReference type="STRING" id="1075402.AN216_00240"/>
<sequence>MIASLRGQLIVSCQAYPGESLRDADTMRRMALAVLAGGAAAIRAQGLDDLYAIRAATSVPLIGLWKDGEAEVRITPTAHHVTAVARTGVDVVALDATARPRPDGGDLATSVRAAHEVGCLVMADVSSYDEG</sequence>
<dbReference type="InterPro" id="IPR013785">
    <property type="entry name" value="Aldolase_TIM"/>
</dbReference>
<dbReference type="UniPathway" id="UPA00629">
    <property type="reaction ID" value="UER00682"/>
</dbReference>
<evidence type="ECO:0000256" key="2">
    <source>
        <dbReference type="ARBA" id="ARBA00002147"/>
    </source>
</evidence>
<evidence type="ECO:0000256" key="5">
    <source>
        <dbReference type="ARBA" id="ARBA00013180"/>
    </source>
</evidence>
<comment type="similarity">
    <text evidence="4">Belongs to the NanE family.</text>
</comment>
<evidence type="ECO:0000256" key="6">
    <source>
        <dbReference type="ARBA" id="ARBA00023235"/>
    </source>
</evidence>
<accession>A0A1E7KRB7</accession>
<dbReference type="InterPro" id="IPR007260">
    <property type="entry name" value="NanE"/>
</dbReference>
<dbReference type="SUPFAM" id="SSF51366">
    <property type="entry name" value="Ribulose-phoshate binding barrel"/>
    <property type="match status" value="1"/>
</dbReference>
<keyword evidence="6" id="KW-0413">Isomerase</keyword>
<dbReference type="Gene3D" id="3.20.20.70">
    <property type="entry name" value="Aldolase class I"/>
    <property type="match status" value="1"/>
</dbReference>
<dbReference type="EMBL" id="LJGU01000052">
    <property type="protein sequence ID" value="OEV06489.1"/>
    <property type="molecule type" value="Genomic_DNA"/>
</dbReference>
<evidence type="ECO:0000256" key="7">
    <source>
        <dbReference type="ARBA" id="ARBA00023277"/>
    </source>
</evidence>
<evidence type="ECO:0000256" key="1">
    <source>
        <dbReference type="ARBA" id="ARBA00000056"/>
    </source>
</evidence>
<proteinExistence type="inferred from homology"/>
<dbReference type="Proteomes" id="UP000176101">
    <property type="component" value="Unassembled WGS sequence"/>
</dbReference>
<comment type="catalytic activity">
    <reaction evidence="1">
        <text>an N-acyl-D-glucosamine 6-phosphate = an N-acyl-D-mannosamine 6-phosphate</text>
        <dbReference type="Rhea" id="RHEA:23932"/>
        <dbReference type="ChEBI" id="CHEBI:57599"/>
        <dbReference type="ChEBI" id="CHEBI:57666"/>
        <dbReference type="EC" id="5.1.3.9"/>
    </reaction>
</comment>
<dbReference type="EC" id="5.1.3.9" evidence="5"/>
<organism evidence="8 9">
    <name type="scientific">Streptomyces oceani</name>
    <dbReference type="NCBI Taxonomy" id="1075402"/>
    <lineage>
        <taxon>Bacteria</taxon>
        <taxon>Bacillati</taxon>
        <taxon>Actinomycetota</taxon>
        <taxon>Actinomycetes</taxon>
        <taxon>Kitasatosporales</taxon>
        <taxon>Streptomycetaceae</taxon>
        <taxon>Streptomyces</taxon>
    </lineage>
</organism>
<comment type="caution">
    <text evidence="8">The sequence shown here is derived from an EMBL/GenBank/DDBJ whole genome shotgun (WGS) entry which is preliminary data.</text>
</comment>
<reference evidence="8 9" key="1">
    <citation type="journal article" date="2016" name="Front. Microbiol.">
        <title>Comparative Genomics Analysis of Streptomyces Species Reveals Their Adaptation to the Marine Environment and Their Diversity at the Genomic Level.</title>
        <authorList>
            <person name="Tian X."/>
            <person name="Zhang Z."/>
            <person name="Yang T."/>
            <person name="Chen M."/>
            <person name="Li J."/>
            <person name="Chen F."/>
            <person name="Yang J."/>
            <person name="Li W."/>
            <person name="Zhang B."/>
            <person name="Zhang Z."/>
            <person name="Wu J."/>
            <person name="Zhang C."/>
            <person name="Long L."/>
            <person name="Xiao J."/>
        </authorList>
    </citation>
    <scope>NUCLEOTIDE SEQUENCE [LARGE SCALE GENOMIC DNA]</scope>
    <source>
        <strain evidence="8 9">SCSIO 02100</strain>
    </source>
</reference>
<protein>
    <recommendedName>
        <fullName evidence="5">N-acylglucosamine-6-phosphate 2-epimerase</fullName>
        <ecNumber evidence="5">5.1.3.9</ecNumber>
    </recommendedName>
</protein>
<dbReference type="PANTHER" id="PTHR36204:SF1">
    <property type="entry name" value="N-ACETYLMANNOSAMINE-6-PHOSPHATE 2-EPIMERASE-RELATED"/>
    <property type="match status" value="1"/>
</dbReference>
<dbReference type="GO" id="GO:0006053">
    <property type="term" value="P:N-acetylmannosamine catabolic process"/>
    <property type="evidence" value="ECO:0007669"/>
    <property type="project" value="TreeGrafter"/>
</dbReference>
<name>A0A1E7KRB7_9ACTN</name>
<evidence type="ECO:0000313" key="8">
    <source>
        <dbReference type="EMBL" id="OEV06489.1"/>
    </source>
</evidence>
<comment type="function">
    <text evidence="2">Converts N-acetylmannosamine-6-phosphate (ManNAc-6-P) to N-acetylglucosamine-6-phosphate (GlcNAc-6-P).</text>
</comment>
<dbReference type="Pfam" id="PF04131">
    <property type="entry name" value="NanE"/>
    <property type="match status" value="1"/>
</dbReference>
<keyword evidence="9" id="KW-1185">Reference proteome</keyword>
<dbReference type="GO" id="GO:0005829">
    <property type="term" value="C:cytosol"/>
    <property type="evidence" value="ECO:0007669"/>
    <property type="project" value="TreeGrafter"/>
</dbReference>
<dbReference type="PANTHER" id="PTHR36204">
    <property type="entry name" value="N-ACETYLMANNOSAMINE-6-PHOSPHATE 2-EPIMERASE-RELATED"/>
    <property type="match status" value="1"/>
</dbReference>
<evidence type="ECO:0000256" key="3">
    <source>
        <dbReference type="ARBA" id="ARBA00005081"/>
    </source>
</evidence>
<evidence type="ECO:0000313" key="9">
    <source>
        <dbReference type="Proteomes" id="UP000176101"/>
    </source>
</evidence>
<keyword evidence="7" id="KW-0119">Carbohydrate metabolism</keyword>
<evidence type="ECO:0000256" key="4">
    <source>
        <dbReference type="ARBA" id="ARBA00007439"/>
    </source>
</evidence>
<dbReference type="InterPro" id="IPR011060">
    <property type="entry name" value="RibuloseP-bd_barrel"/>
</dbReference>
<dbReference type="AlphaFoldDB" id="A0A1E7KRB7"/>
<dbReference type="GO" id="GO:0019262">
    <property type="term" value="P:N-acetylneuraminate catabolic process"/>
    <property type="evidence" value="ECO:0007669"/>
    <property type="project" value="UniProtKB-UniPathway"/>
</dbReference>